<gene>
    <name evidence="1" type="ORF">JOE57_001912</name>
</gene>
<dbReference type="InterPro" id="IPR047990">
    <property type="entry name" value="DLW39-like"/>
</dbReference>
<organism evidence="1 2">
    <name type="scientific">Microlunatus panaciterrae</name>
    <dbReference type="NCBI Taxonomy" id="400768"/>
    <lineage>
        <taxon>Bacteria</taxon>
        <taxon>Bacillati</taxon>
        <taxon>Actinomycetota</taxon>
        <taxon>Actinomycetes</taxon>
        <taxon>Propionibacteriales</taxon>
        <taxon>Propionibacteriaceae</taxon>
        <taxon>Microlunatus</taxon>
    </lineage>
</organism>
<comment type="caution">
    <text evidence="1">The sequence shown here is derived from an EMBL/GenBank/DDBJ whole genome shotgun (WGS) entry which is preliminary data.</text>
</comment>
<proteinExistence type="predicted"/>
<dbReference type="EMBL" id="JAFBCF010000001">
    <property type="protein sequence ID" value="MBM7798991.1"/>
    <property type="molecule type" value="Genomic_DNA"/>
</dbReference>
<sequence length="45" mass="4801">MKLKTFVTVAAVAGGLAVIVRRRNRKALAEADLWSEATDRVASTG</sequence>
<dbReference type="RefSeq" id="WP_204917473.1">
    <property type="nucleotide sequence ID" value="NZ_BAAAQP010000002.1"/>
</dbReference>
<protein>
    <recommendedName>
        <fullName evidence="3">LPXTG-motif cell wall anchor domain-containing protein</fullName>
    </recommendedName>
</protein>
<evidence type="ECO:0008006" key="3">
    <source>
        <dbReference type="Google" id="ProtNLM"/>
    </source>
</evidence>
<name>A0ABS2RLE3_9ACTN</name>
<keyword evidence="2" id="KW-1185">Reference proteome</keyword>
<evidence type="ECO:0000313" key="2">
    <source>
        <dbReference type="Proteomes" id="UP000704762"/>
    </source>
</evidence>
<reference evidence="1 2" key="1">
    <citation type="submission" date="2021-01" db="EMBL/GenBank/DDBJ databases">
        <title>Sequencing the genomes of 1000 actinobacteria strains.</title>
        <authorList>
            <person name="Klenk H.-P."/>
        </authorList>
    </citation>
    <scope>NUCLEOTIDE SEQUENCE [LARGE SCALE GENOMIC DNA]</scope>
    <source>
        <strain evidence="1 2">DSM 18662</strain>
    </source>
</reference>
<accession>A0ABS2RLE3</accession>
<dbReference type="NCBIfam" id="NF038356">
    <property type="entry name" value="actino_DLW39"/>
    <property type="match status" value="1"/>
</dbReference>
<dbReference type="Proteomes" id="UP000704762">
    <property type="component" value="Unassembled WGS sequence"/>
</dbReference>
<evidence type="ECO:0000313" key="1">
    <source>
        <dbReference type="EMBL" id="MBM7798991.1"/>
    </source>
</evidence>